<organism evidence="2 3">
    <name type="scientific">Brevibacillus brevis (strain 47 / JCM 6285 / NBRC 100599)</name>
    <dbReference type="NCBI Taxonomy" id="358681"/>
    <lineage>
        <taxon>Bacteria</taxon>
        <taxon>Bacillati</taxon>
        <taxon>Bacillota</taxon>
        <taxon>Bacilli</taxon>
        <taxon>Bacillales</taxon>
        <taxon>Paenibacillaceae</taxon>
        <taxon>Brevibacillus</taxon>
    </lineage>
</organism>
<name>C0ZH65_BREBN</name>
<dbReference type="eggNOG" id="ENOG5032X9D">
    <property type="taxonomic scope" value="Bacteria"/>
</dbReference>
<dbReference type="KEGG" id="bbe:BBR47_00290"/>
<dbReference type="AlphaFoldDB" id="C0ZH65"/>
<dbReference type="Pfam" id="PF25191">
    <property type="entry name" value="DUF7832"/>
    <property type="match status" value="1"/>
</dbReference>
<dbReference type="EMBL" id="AP008955">
    <property type="protein sequence ID" value="BAH41006.1"/>
    <property type="molecule type" value="Genomic_DNA"/>
</dbReference>
<evidence type="ECO:0000259" key="1">
    <source>
        <dbReference type="Pfam" id="PF25191"/>
    </source>
</evidence>
<protein>
    <recommendedName>
        <fullName evidence="1">DUF7832 domain-containing protein</fullName>
    </recommendedName>
</protein>
<accession>C0ZH65</accession>
<proteinExistence type="predicted"/>
<feature type="domain" description="DUF7832" evidence="1">
    <location>
        <begin position="36"/>
        <end position="147"/>
    </location>
</feature>
<keyword evidence="3" id="KW-1185">Reference proteome</keyword>
<sequence length="173" mass="21142">MLLRFTFVGKLFYHTQKIQTIHPVIKEREDLLMTTIYDKAKYHYENFEEDLPRKQAYVHTGFFIGWLIDNDMVSEDFQKSYENLIAEFKQRKMTGPEVYEKTGGVLAKDMLNEEGNQFAMFYFDFETGEYRYHYLEAFDCEPSVYHVEDTWENYDHIKDWIDNEYEYWCEKNK</sequence>
<dbReference type="HOGENOM" id="CLU_122381_1_0_9"/>
<dbReference type="InterPro" id="IPR057154">
    <property type="entry name" value="DUF7832"/>
</dbReference>
<evidence type="ECO:0000313" key="2">
    <source>
        <dbReference type="EMBL" id="BAH41006.1"/>
    </source>
</evidence>
<gene>
    <name evidence="2" type="ordered locus">BBR47_00290</name>
</gene>
<evidence type="ECO:0000313" key="3">
    <source>
        <dbReference type="Proteomes" id="UP000001877"/>
    </source>
</evidence>
<reference evidence="2 3" key="1">
    <citation type="submission" date="2005-03" db="EMBL/GenBank/DDBJ databases">
        <title>Brevibacillus brevis strain 47, complete genome.</title>
        <authorList>
            <person name="Hosoyama A."/>
            <person name="Yamada R."/>
            <person name="Hongo Y."/>
            <person name="Terui Y."/>
            <person name="Ankai A."/>
            <person name="Masuyama W."/>
            <person name="Sekiguchi M."/>
            <person name="Takeda T."/>
            <person name="Asano K."/>
            <person name="Ohji S."/>
            <person name="Ichikawa N."/>
            <person name="Narita S."/>
            <person name="Aoki N."/>
            <person name="Miura H."/>
            <person name="Matsushita S."/>
            <person name="Sekigawa T."/>
            <person name="Yamagata H."/>
            <person name="Yoshikawa H."/>
            <person name="Udaka S."/>
            <person name="Tanikawa S."/>
            <person name="Fujita N."/>
        </authorList>
    </citation>
    <scope>NUCLEOTIDE SEQUENCE [LARGE SCALE GENOMIC DNA]</scope>
    <source>
        <strain evidence="3">47 / JCM 6285 / NBRC 100599</strain>
    </source>
</reference>
<dbReference type="Proteomes" id="UP000001877">
    <property type="component" value="Chromosome"/>
</dbReference>